<dbReference type="RefSeq" id="WP_095991465.1">
    <property type="nucleotide sequence ID" value="NZ_CP022098.1"/>
</dbReference>
<dbReference type="Proteomes" id="UP000217257">
    <property type="component" value="Chromosome"/>
</dbReference>
<proteinExistence type="predicted"/>
<gene>
    <name evidence="1" type="ORF">CYFUS_009625</name>
</gene>
<accession>A0A250JKG4</accession>
<evidence type="ECO:0000313" key="2">
    <source>
        <dbReference type="Proteomes" id="UP000217257"/>
    </source>
</evidence>
<dbReference type="PANTHER" id="PTHR41339:SF1">
    <property type="entry name" value="SECRETED PROTEIN"/>
    <property type="match status" value="1"/>
</dbReference>
<evidence type="ECO:0000313" key="1">
    <source>
        <dbReference type="EMBL" id="ATB44143.1"/>
    </source>
</evidence>
<dbReference type="EMBL" id="CP022098">
    <property type="protein sequence ID" value="ATB44143.1"/>
    <property type="molecule type" value="Genomic_DNA"/>
</dbReference>
<dbReference type="PANTHER" id="PTHR41339">
    <property type="entry name" value="LIPL48"/>
    <property type="match status" value="1"/>
</dbReference>
<name>A0A250JKG4_9BACT</name>
<dbReference type="KEGG" id="cfus:CYFUS_009625"/>
<evidence type="ECO:0008006" key="3">
    <source>
        <dbReference type="Google" id="ProtNLM"/>
    </source>
</evidence>
<dbReference type="AlphaFoldDB" id="A0A250JKG4"/>
<reference evidence="1 2" key="1">
    <citation type="submission" date="2017-06" db="EMBL/GenBank/DDBJ databases">
        <title>Sequencing and comparative analysis of myxobacterial genomes.</title>
        <authorList>
            <person name="Rupp O."/>
            <person name="Goesmann A."/>
            <person name="Sogaard-Andersen L."/>
        </authorList>
    </citation>
    <scope>NUCLEOTIDE SEQUENCE [LARGE SCALE GENOMIC DNA]</scope>
    <source>
        <strain evidence="1 2">DSM 52655</strain>
    </source>
</reference>
<sequence>MKRLALGITLGMSLLAGCGVEEPQPGPGPTPSTTVEVTEAITQDTTWTADKVYSLKKYIFVQGGTLTIEAGTKVLGNDGSALVITRNAKLNAVGTKEKPIVFTSARAEGEREPGNWGGVVLLGRATINSAGGQNSIEGFVTNSQDENTKYGGTDDTHDCGKLKYARIEFAGYQLAPNNELNGLTTGGCGSKTEIDFVQVHKGADDGVEMFGGTANLKHIVITQPDDDGLDYDLGYRGKVQFLVVQQNSKVGNRGIEASGNSSDNAANPRSMPEIWNASFIGSGRAVATSGTKQEGLVFNTGAGVKLRNGLVVNFADQAVDVDGKASVAMFSASSLSIENTFFYNNRGNTTSIPYAANPVKDSAGTVTNEDASRFANDTIFKEPEQFLAAALRNQVVDPKLTASQDLKAPNFAPQTGSLALDTANAATPPADGFFDASARFVGAVGADNWLAGWTAYPEN</sequence>
<organism evidence="1 2">
    <name type="scientific">Cystobacter fuscus</name>
    <dbReference type="NCBI Taxonomy" id="43"/>
    <lineage>
        <taxon>Bacteria</taxon>
        <taxon>Pseudomonadati</taxon>
        <taxon>Myxococcota</taxon>
        <taxon>Myxococcia</taxon>
        <taxon>Myxococcales</taxon>
        <taxon>Cystobacterineae</taxon>
        <taxon>Archangiaceae</taxon>
        <taxon>Cystobacter</taxon>
    </lineage>
</organism>
<protein>
    <recommendedName>
        <fullName evidence="3">Lipoprotein</fullName>
    </recommendedName>
</protein>
<dbReference type="PROSITE" id="PS51257">
    <property type="entry name" value="PROKAR_LIPOPROTEIN"/>
    <property type="match status" value="1"/>
</dbReference>